<evidence type="ECO:0000313" key="3">
    <source>
        <dbReference type="Proteomes" id="UP001176961"/>
    </source>
</evidence>
<feature type="coiled-coil region" evidence="1">
    <location>
        <begin position="65"/>
        <end position="106"/>
    </location>
</feature>
<reference evidence="2" key="1">
    <citation type="submission" date="2023-07" db="EMBL/GenBank/DDBJ databases">
        <authorList>
            <consortium name="CYATHOMIX"/>
        </authorList>
    </citation>
    <scope>NUCLEOTIDE SEQUENCE</scope>
    <source>
        <strain evidence="2">N/A</strain>
    </source>
</reference>
<dbReference type="Proteomes" id="UP001176961">
    <property type="component" value="Unassembled WGS sequence"/>
</dbReference>
<organism evidence="2 3">
    <name type="scientific">Cylicocyclus nassatus</name>
    <name type="common">Nematode worm</name>
    <dbReference type="NCBI Taxonomy" id="53992"/>
    <lineage>
        <taxon>Eukaryota</taxon>
        <taxon>Metazoa</taxon>
        <taxon>Ecdysozoa</taxon>
        <taxon>Nematoda</taxon>
        <taxon>Chromadorea</taxon>
        <taxon>Rhabditida</taxon>
        <taxon>Rhabditina</taxon>
        <taxon>Rhabditomorpha</taxon>
        <taxon>Strongyloidea</taxon>
        <taxon>Strongylidae</taxon>
        <taxon>Cylicocyclus</taxon>
    </lineage>
</organism>
<name>A0AA36HFW2_CYLNA</name>
<evidence type="ECO:0000313" key="2">
    <source>
        <dbReference type="EMBL" id="CAJ0609314.1"/>
    </source>
</evidence>
<sequence length="200" mass="22575">MPPPKRTEQEKSTELLRLTLERTGIMDTLTHLLKHIVELPAYERPLDPLRFLRKMWNPWTCNVVATAMKNAIEDMAEELAEERKLHEVLKRTIDEAETALLNAKIAALNASVESRREVKPVEEMNPTDASDEPEGSLACVPFVGLPFDFNPSVPPPNIVMNNFPVPLPFPQFPVAPYMPFAPISHIDCDPQGVMLIPQLF</sequence>
<dbReference type="EMBL" id="CATQJL010000326">
    <property type="protein sequence ID" value="CAJ0609314.1"/>
    <property type="molecule type" value="Genomic_DNA"/>
</dbReference>
<dbReference type="AlphaFoldDB" id="A0AA36HFW2"/>
<proteinExistence type="predicted"/>
<keyword evidence="3" id="KW-1185">Reference proteome</keyword>
<protein>
    <submittedName>
        <fullName evidence="2">Uncharacterized protein</fullName>
    </submittedName>
</protein>
<evidence type="ECO:0000256" key="1">
    <source>
        <dbReference type="SAM" id="Coils"/>
    </source>
</evidence>
<comment type="caution">
    <text evidence="2">The sequence shown here is derived from an EMBL/GenBank/DDBJ whole genome shotgun (WGS) entry which is preliminary data.</text>
</comment>
<keyword evidence="1" id="KW-0175">Coiled coil</keyword>
<accession>A0AA36HFW2</accession>
<gene>
    <name evidence="2" type="ORF">CYNAS_LOCUS21297</name>
</gene>